<dbReference type="InterPro" id="IPR050087">
    <property type="entry name" value="AON_synthase_class-II"/>
</dbReference>
<evidence type="ECO:0000256" key="2">
    <source>
        <dbReference type="ARBA" id="ARBA00022679"/>
    </source>
</evidence>
<evidence type="ECO:0000256" key="3">
    <source>
        <dbReference type="ARBA" id="ARBA00022898"/>
    </source>
</evidence>
<dbReference type="Pfam" id="PF00155">
    <property type="entry name" value="Aminotran_1_2"/>
    <property type="match status" value="1"/>
</dbReference>
<sequence length="368" mass="41045">MFDIKKAKEQENFREIKKTRVHSKFIEANGKTLLNLGSNDYLGIATNVSLKNEFLEICKDKDWFFGSGASRLVYSANEEFDKLESWFETKFGSKKAVIFNSGYCANLSCISALNGDKTLFLADKLVHASMIDALKLASANFKRFAHNDNEALEDLVKQNSDKFDHIIILTEAVFSMDGDGADIEFMVNLKKTYQNVLIYVDEAHSFFVKSQLGLSAELGLDRQIDFLLVTLGKGVGSSGAVMISNNEFKDIFVNSARSLIFSTAIPAINVAWTNFILSKDHSVQRANLKEIITFLGISDSHISPFIVGENKKALALSQKLFEAGYFVPAIRPPSVPLGKSRLRISLRGDILSEDLLNLKEILDENRSN</sequence>
<dbReference type="EC" id="2.3.1.47" evidence="5"/>
<dbReference type="GO" id="GO:0008710">
    <property type="term" value="F:8-amino-7-oxononanoate synthase activity"/>
    <property type="evidence" value="ECO:0007669"/>
    <property type="project" value="UniProtKB-EC"/>
</dbReference>
<dbReference type="EMBL" id="FAVB01000003">
    <property type="protein sequence ID" value="CUU84179.1"/>
    <property type="molecule type" value="Genomic_DNA"/>
</dbReference>
<gene>
    <name evidence="5" type="primary">bioF</name>
    <name evidence="5" type="ORF">ERS686654_01499</name>
</gene>
<protein>
    <submittedName>
        <fullName evidence="5">8-amino-7-oxononanoate synthase</fullName>
        <ecNumber evidence="5">2.3.1.47</ecNumber>
    </submittedName>
</protein>
<keyword evidence="2 5" id="KW-0808">Transferase</keyword>
<accession>A0A0S4SFC9</accession>
<dbReference type="InterPro" id="IPR015424">
    <property type="entry name" value="PyrdxlP-dep_Trfase"/>
</dbReference>
<organism evidence="5 6">
    <name type="scientific">Campylobacter hyointestinalis subsp. hyointestinalis</name>
    <dbReference type="NCBI Taxonomy" id="91352"/>
    <lineage>
        <taxon>Bacteria</taxon>
        <taxon>Pseudomonadati</taxon>
        <taxon>Campylobacterota</taxon>
        <taxon>Epsilonproteobacteria</taxon>
        <taxon>Campylobacterales</taxon>
        <taxon>Campylobacteraceae</taxon>
        <taxon>Campylobacter</taxon>
    </lineage>
</organism>
<dbReference type="GO" id="GO:0030170">
    <property type="term" value="F:pyridoxal phosphate binding"/>
    <property type="evidence" value="ECO:0007669"/>
    <property type="project" value="InterPro"/>
</dbReference>
<dbReference type="PANTHER" id="PTHR13693:SF100">
    <property type="entry name" value="8-AMINO-7-OXONONANOATE SYNTHASE"/>
    <property type="match status" value="1"/>
</dbReference>
<dbReference type="PANTHER" id="PTHR13693">
    <property type="entry name" value="CLASS II AMINOTRANSFERASE/8-AMINO-7-OXONONANOATE SYNTHASE"/>
    <property type="match status" value="1"/>
</dbReference>
<dbReference type="SUPFAM" id="SSF53383">
    <property type="entry name" value="PLP-dependent transferases"/>
    <property type="match status" value="1"/>
</dbReference>
<evidence type="ECO:0000313" key="6">
    <source>
        <dbReference type="Proteomes" id="UP000052237"/>
    </source>
</evidence>
<evidence type="ECO:0000256" key="1">
    <source>
        <dbReference type="ARBA" id="ARBA00001933"/>
    </source>
</evidence>
<keyword evidence="3" id="KW-0663">Pyridoxal phosphate</keyword>
<proteinExistence type="predicted"/>
<evidence type="ECO:0000313" key="5">
    <source>
        <dbReference type="EMBL" id="CUU84179.1"/>
    </source>
</evidence>
<feature type="domain" description="Aminotransferase class I/classII large" evidence="4">
    <location>
        <begin position="32"/>
        <end position="346"/>
    </location>
</feature>
<comment type="cofactor">
    <cofactor evidence="1">
        <name>pyridoxal 5'-phosphate</name>
        <dbReference type="ChEBI" id="CHEBI:597326"/>
    </cofactor>
</comment>
<keyword evidence="5" id="KW-0012">Acyltransferase</keyword>
<dbReference type="GO" id="GO:0009102">
    <property type="term" value="P:biotin biosynthetic process"/>
    <property type="evidence" value="ECO:0007669"/>
    <property type="project" value="TreeGrafter"/>
</dbReference>
<evidence type="ECO:0000259" key="4">
    <source>
        <dbReference type="Pfam" id="PF00155"/>
    </source>
</evidence>
<dbReference type="Gene3D" id="3.90.1150.10">
    <property type="entry name" value="Aspartate Aminotransferase, domain 1"/>
    <property type="match status" value="1"/>
</dbReference>
<name>A0A0S4SFC9_CAMHY</name>
<dbReference type="AlphaFoldDB" id="A0A0S4SFC9"/>
<dbReference type="Proteomes" id="UP000052237">
    <property type="component" value="Unassembled WGS sequence"/>
</dbReference>
<dbReference type="RefSeq" id="WP_059435265.1">
    <property type="nucleotide sequence ID" value="NZ_FAVB01000003.1"/>
</dbReference>
<dbReference type="Gene3D" id="3.40.640.10">
    <property type="entry name" value="Type I PLP-dependent aspartate aminotransferase-like (Major domain)"/>
    <property type="match status" value="1"/>
</dbReference>
<dbReference type="InterPro" id="IPR015421">
    <property type="entry name" value="PyrdxlP-dep_Trfase_major"/>
</dbReference>
<reference evidence="5 6" key="1">
    <citation type="submission" date="2015-11" db="EMBL/GenBank/DDBJ databases">
        <authorList>
            <consortium name="Pathogen Informatics"/>
        </authorList>
    </citation>
    <scope>NUCLEOTIDE SEQUENCE [LARGE SCALE GENOMIC DNA]</scope>
    <source>
        <strain evidence="5 6">006A-0059</strain>
    </source>
</reference>
<dbReference type="InterPro" id="IPR015422">
    <property type="entry name" value="PyrdxlP-dep_Trfase_small"/>
</dbReference>
<comment type="caution">
    <text evidence="5">The sequence shown here is derived from an EMBL/GenBank/DDBJ whole genome shotgun (WGS) entry which is preliminary data.</text>
</comment>
<keyword evidence="6" id="KW-1185">Reference proteome</keyword>
<dbReference type="InterPro" id="IPR004839">
    <property type="entry name" value="Aminotransferase_I/II_large"/>
</dbReference>